<dbReference type="RefSeq" id="WP_231327635.1">
    <property type="nucleotide sequence ID" value="NZ_CP088156.1"/>
</dbReference>
<dbReference type="Proteomes" id="UP001431010">
    <property type="component" value="Chromosome"/>
</dbReference>
<dbReference type="InterPro" id="IPR016986">
    <property type="entry name" value="UCP031982_abhydr"/>
</dbReference>
<dbReference type="Gene3D" id="3.40.50.1820">
    <property type="entry name" value="alpha/beta hydrolase"/>
    <property type="match status" value="1"/>
</dbReference>
<gene>
    <name evidence="5" type="ORF">LQG66_18680</name>
</gene>
<evidence type="ECO:0000313" key="6">
    <source>
        <dbReference type="Proteomes" id="UP001431010"/>
    </source>
</evidence>
<keyword evidence="3" id="KW-0443">Lipid metabolism</keyword>
<accession>A0ABY3RMY2</accession>
<evidence type="ECO:0000256" key="1">
    <source>
        <dbReference type="ARBA" id="ARBA00022801"/>
    </source>
</evidence>
<dbReference type="EMBL" id="CP088156">
    <property type="protein sequence ID" value="UFZ08186.1"/>
    <property type="molecule type" value="Genomic_DNA"/>
</dbReference>
<dbReference type="InterPro" id="IPR000073">
    <property type="entry name" value="AB_hydrolase_1"/>
</dbReference>
<dbReference type="PANTHER" id="PTHR10272:SF0">
    <property type="entry name" value="PLATELET-ACTIVATING FACTOR ACETYLHYDROLASE"/>
    <property type="match status" value="1"/>
</dbReference>
<dbReference type="InterPro" id="IPR029058">
    <property type="entry name" value="AB_hydrolase_fold"/>
</dbReference>
<dbReference type="SUPFAM" id="SSF53474">
    <property type="entry name" value="alpha/beta-Hydrolases"/>
    <property type="match status" value="1"/>
</dbReference>
<keyword evidence="1 5" id="KW-0378">Hydrolase</keyword>
<dbReference type="Pfam" id="PF12697">
    <property type="entry name" value="Abhydrolase_6"/>
    <property type="match status" value="1"/>
</dbReference>
<evidence type="ECO:0000256" key="2">
    <source>
        <dbReference type="ARBA" id="ARBA00022963"/>
    </source>
</evidence>
<keyword evidence="6" id="KW-1185">Reference proteome</keyword>
<dbReference type="PANTHER" id="PTHR10272">
    <property type="entry name" value="PLATELET-ACTIVATING FACTOR ACETYLHYDROLASE"/>
    <property type="match status" value="1"/>
</dbReference>
<sequence length="329" mass="35838">MSVGFQQGRFEDASRPNWDGDRPRPLSWAAWYPAADGAVGDALAVTPWPQGWFKAGSAAPDAPLDMARPLYPLVVFSHGTGGHGRQFEWLARDLASRGFIAVAVNHHGNTNAEPYRAEGFLCSWERARDLSFLIDRIETIDMFAGRIDGERIFAVGYSLGGVTATALLGAIMVRSPFEPGANLGRGPREFPDLVDHLPRLMAESPIFRDSWARMSASYHDPRIKAALLLAPGRSVQGFSEDSVASINVPTRIMVGGADALLPAARWLHEQLPQSTLELVADEAGHYVFLPESTELGRRSDPACCVDPPTVDRGAIHRKVIAVAAELFSR</sequence>
<protein>
    <submittedName>
        <fullName evidence="5">Alpha/beta fold hydrolase</fullName>
    </submittedName>
</protein>
<dbReference type="GO" id="GO:0016787">
    <property type="term" value="F:hydrolase activity"/>
    <property type="evidence" value="ECO:0007669"/>
    <property type="project" value="UniProtKB-KW"/>
</dbReference>
<dbReference type="PIRSF" id="PIRSF031982">
    <property type="entry name" value="UCP031982_abhydr"/>
    <property type="match status" value="1"/>
</dbReference>
<evidence type="ECO:0000256" key="3">
    <source>
        <dbReference type="ARBA" id="ARBA00023098"/>
    </source>
</evidence>
<feature type="domain" description="AB hydrolase-1" evidence="4">
    <location>
        <begin position="74"/>
        <end position="289"/>
    </location>
</feature>
<reference evidence="5" key="1">
    <citation type="journal article" date="2024" name="Antonie Van Leeuwenhoek">
        <title>Bradyrhizobium ontarionense sp. nov., a novel bacterial symbiont isolated from Aeschynomene indica (Indian jointvetch), harbours photosynthesis, nitrogen fixation and nitrous oxide (N2O) reductase genes.</title>
        <authorList>
            <person name="Bromfield E.S.P."/>
            <person name="Cloutier S."/>
        </authorList>
    </citation>
    <scope>NUCLEOTIDE SEQUENCE</scope>
    <source>
        <strain evidence="5">A19</strain>
    </source>
</reference>
<proteinExistence type="predicted"/>
<evidence type="ECO:0000313" key="5">
    <source>
        <dbReference type="EMBL" id="UFZ08186.1"/>
    </source>
</evidence>
<name>A0ABY3RMY2_9BRAD</name>
<organism evidence="5 6">
    <name type="scientific">Bradyrhizobium ontarionense</name>
    <dbReference type="NCBI Taxonomy" id="2898149"/>
    <lineage>
        <taxon>Bacteria</taxon>
        <taxon>Pseudomonadati</taxon>
        <taxon>Pseudomonadota</taxon>
        <taxon>Alphaproteobacteria</taxon>
        <taxon>Hyphomicrobiales</taxon>
        <taxon>Nitrobacteraceae</taxon>
        <taxon>Bradyrhizobium</taxon>
    </lineage>
</organism>
<evidence type="ECO:0000259" key="4">
    <source>
        <dbReference type="Pfam" id="PF12697"/>
    </source>
</evidence>
<keyword evidence="2" id="KW-0442">Lipid degradation</keyword>